<feature type="region of interest" description="Disordered" evidence="1">
    <location>
        <begin position="152"/>
        <end position="191"/>
    </location>
</feature>
<dbReference type="AlphaFoldDB" id="A0A5C6NCP3"/>
<name>A0A5C6NCP3_9TELE</name>
<feature type="compositionally biased region" description="Basic and acidic residues" evidence="1">
    <location>
        <begin position="182"/>
        <end position="191"/>
    </location>
</feature>
<gene>
    <name evidence="2" type="ORF">D4764_22G0005630</name>
</gene>
<evidence type="ECO:0000256" key="1">
    <source>
        <dbReference type="SAM" id="MobiDB-lite"/>
    </source>
</evidence>
<accession>A0A5C6NCP3</accession>
<evidence type="ECO:0000313" key="2">
    <source>
        <dbReference type="EMBL" id="TWW64916.1"/>
    </source>
</evidence>
<evidence type="ECO:0000313" key="3">
    <source>
        <dbReference type="Proteomes" id="UP000324091"/>
    </source>
</evidence>
<keyword evidence="3" id="KW-1185">Reference proteome</keyword>
<comment type="caution">
    <text evidence="2">The sequence shown here is derived from an EMBL/GenBank/DDBJ whole genome shotgun (WGS) entry which is preliminary data.</text>
</comment>
<reference evidence="2 3" key="1">
    <citation type="submission" date="2019-04" db="EMBL/GenBank/DDBJ databases">
        <title>Chromosome genome assembly for Takifugu flavidus.</title>
        <authorList>
            <person name="Xiao S."/>
        </authorList>
    </citation>
    <scope>NUCLEOTIDE SEQUENCE [LARGE SCALE GENOMIC DNA]</scope>
    <source>
        <strain evidence="2">HTHZ2018</strain>
        <tissue evidence="2">Muscle</tissue>
    </source>
</reference>
<dbReference type="Proteomes" id="UP000324091">
    <property type="component" value="Chromosome 22"/>
</dbReference>
<organism evidence="2 3">
    <name type="scientific">Takifugu flavidus</name>
    <name type="common">sansaifugu</name>
    <dbReference type="NCBI Taxonomy" id="433684"/>
    <lineage>
        <taxon>Eukaryota</taxon>
        <taxon>Metazoa</taxon>
        <taxon>Chordata</taxon>
        <taxon>Craniata</taxon>
        <taxon>Vertebrata</taxon>
        <taxon>Euteleostomi</taxon>
        <taxon>Actinopterygii</taxon>
        <taxon>Neopterygii</taxon>
        <taxon>Teleostei</taxon>
        <taxon>Neoteleostei</taxon>
        <taxon>Acanthomorphata</taxon>
        <taxon>Eupercaria</taxon>
        <taxon>Tetraodontiformes</taxon>
        <taxon>Tetradontoidea</taxon>
        <taxon>Tetraodontidae</taxon>
        <taxon>Takifugu</taxon>
    </lineage>
</organism>
<feature type="compositionally biased region" description="Basic and acidic residues" evidence="1">
    <location>
        <begin position="165"/>
        <end position="175"/>
    </location>
</feature>
<dbReference type="EMBL" id="RHFK02000015">
    <property type="protein sequence ID" value="TWW64916.1"/>
    <property type="molecule type" value="Genomic_DNA"/>
</dbReference>
<protein>
    <submittedName>
        <fullName evidence="2">Uncharacterized protein</fullName>
    </submittedName>
</protein>
<sequence length="328" mass="38155">MEKIQKQNKELRRSVTELQHEVRQLKEQLAEKDEQLSRTITRRQIRTVAHVDALTQLNQARADLKVSQEKCSDLEEKLQKGPNDSHQSPEHGDHVRGQQTEKVETSNIELSKKEEALKLQFLEKEQQMQAWMRPRLISMQEEFQKKLLEEREKDQREMTQQWRKHQSELQEKLQEQETLQKQQEEERKQETERFQEQLQQLWNYIVKKEKKKKKKKGLPPPVCLLPSVVFHSTCQPLPPHQANSTHLSAPLQLIPDLPVFILPPRLFPRKPACFLSPTTHSASVAPAIISFPGFDSSAWPRLVCRSPLIGTSALPPGSGPSPRPFHQE</sequence>
<proteinExistence type="predicted"/>
<feature type="compositionally biased region" description="Basic and acidic residues" evidence="1">
    <location>
        <begin position="87"/>
        <end position="109"/>
    </location>
</feature>
<feature type="region of interest" description="Disordered" evidence="1">
    <location>
        <begin position="73"/>
        <end position="109"/>
    </location>
</feature>